<keyword evidence="3" id="KW-0863">Zinc-finger</keyword>
<dbReference type="GO" id="GO:0008270">
    <property type="term" value="F:zinc ion binding"/>
    <property type="evidence" value="ECO:0007669"/>
    <property type="project" value="UniProtKB-KW"/>
</dbReference>
<evidence type="ECO:0000256" key="1">
    <source>
        <dbReference type="ARBA" id="ARBA00004123"/>
    </source>
</evidence>
<protein>
    <recommendedName>
        <fullName evidence="7">HAT C-terminal dimerisation domain-containing protein</fullName>
    </recommendedName>
</protein>
<dbReference type="EMBL" id="AWGJ01000012">
    <property type="protein sequence ID" value="ODN73921.1"/>
    <property type="molecule type" value="Genomic_DNA"/>
</dbReference>
<accession>A0A1E3HEQ9</accession>
<evidence type="ECO:0000256" key="4">
    <source>
        <dbReference type="ARBA" id="ARBA00022833"/>
    </source>
</evidence>
<dbReference type="OrthoDB" id="3058553at2759"/>
<dbReference type="InterPro" id="IPR052035">
    <property type="entry name" value="ZnF_BED_domain_contain"/>
</dbReference>
<dbReference type="Pfam" id="PF05699">
    <property type="entry name" value="Dimer_Tnp_hAT"/>
    <property type="match status" value="1"/>
</dbReference>
<dbReference type="GO" id="GO:0005634">
    <property type="term" value="C:nucleus"/>
    <property type="evidence" value="ECO:0007669"/>
    <property type="project" value="UniProtKB-SubCell"/>
</dbReference>
<reference evidence="8 9" key="1">
    <citation type="submission" date="2016-06" db="EMBL/GenBank/DDBJ databases">
        <title>Evolution of pathogenesis and genome organization in the Tremellales.</title>
        <authorList>
            <person name="Cuomo C."/>
            <person name="Litvintseva A."/>
            <person name="Heitman J."/>
            <person name="Chen Y."/>
            <person name="Sun S."/>
            <person name="Springer D."/>
            <person name="Dromer F."/>
            <person name="Young S."/>
            <person name="Zeng Q."/>
            <person name="Chapman S."/>
            <person name="Gujja S."/>
            <person name="Saif S."/>
            <person name="Birren B."/>
        </authorList>
    </citation>
    <scope>NUCLEOTIDE SEQUENCE [LARGE SCALE GENOMIC DNA]</scope>
    <source>
        <strain evidence="8 9">CBS 6039</strain>
    </source>
</reference>
<comment type="subcellular location">
    <subcellularLocation>
        <location evidence="1">Nucleus</location>
    </subcellularLocation>
</comment>
<evidence type="ECO:0000256" key="2">
    <source>
        <dbReference type="ARBA" id="ARBA00022723"/>
    </source>
</evidence>
<feature type="compositionally biased region" description="Basic and acidic residues" evidence="6">
    <location>
        <begin position="56"/>
        <end position="73"/>
    </location>
</feature>
<dbReference type="GeneID" id="30158736"/>
<comment type="caution">
    <text evidence="8">The sequence shown here is derived from an EMBL/GenBank/DDBJ whole genome shotgun (WGS) entry which is preliminary data.</text>
</comment>
<evidence type="ECO:0000259" key="7">
    <source>
        <dbReference type="Pfam" id="PF05699"/>
    </source>
</evidence>
<dbReference type="InterPro" id="IPR012337">
    <property type="entry name" value="RNaseH-like_sf"/>
</dbReference>
<dbReference type="PANTHER" id="PTHR46481:SF10">
    <property type="entry name" value="ZINC FINGER BED DOMAIN-CONTAINING PROTEIN 39"/>
    <property type="match status" value="1"/>
</dbReference>
<dbReference type="AlphaFoldDB" id="A0A1E3HEQ9"/>
<evidence type="ECO:0000256" key="6">
    <source>
        <dbReference type="SAM" id="MobiDB-lite"/>
    </source>
</evidence>
<feature type="domain" description="HAT C-terminal dimerisation" evidence="7">
    <location>
        <begin position="461"/>
        <end position="518"/>
    </location>
</feature>
<keyword evidence="2" id="KW-0479">Metal-binding</keyword>
<evidence type="ECO:0000313" key="9">
    <source>
        <dbReference type="Proteomes" id="UP000094065"/>
    </source>
</evidence>
<evidence type="ECO:0000313" key="8">
    <source>
        <dbReference type="EMBL" id="ODN73921.1"/>
    </source>
</evidence>
<organism evidence="8 9">
    <name type="scientific">Cryptococcus amylolentus CBS 6039</name>
    <dbReference type="NCBI Taxonomy" id="1295533"/>
    <lineage>
        <taxon>Eukaryota</taxon>
        <taxon>Fungi</taxon>
        <taxon>Dikarya</taxon>
        <taxon>Basidiomycota</taxon>
        <taxon>Agaricomycotina</taxon>
        <taxon>Tremellomycetes</taxon>
        <taxon>Tremellales</taxon>
        <taxon>Cryptococcaceae</taxon>
        <taxon>Cryptococcus</taxon>
    </lineage>
</organism>
<dbReference type="PANTHER" id="PTHR46481">
    <property type="entry name" value="ZINC FINGER BED DOMAIN-CONTAINING PROTEIN 4"/>
    <property type="match status" value="1"/>
</dbReference>
<dbReference type="STRING" id="1295533.A0A1E3HEQ9"/>
<dbReference type="RefSeq" id="XP_018989783.1">
    <property type="nucleotide sequence ID" value="XM_019142140.1"/>
</dbReference>
<dbReference type="GO" id="GO:0046983">
    <property type="term" value="F:protein dimerization activity"/>
    <property type="evidence" value="ECO:0007669"/>
    <property type="project" value="InterPro"/>
</dbReference>
<keyword evidence="9" id="KW-1185">Reference proteome</keyword>
<dbReference type="InterPro" id="IPR008906">
    <property type="entry name" value="HATC_C_dom"/>
</dbReference>
<dbReference type="Proteomes" id="UP000094065">
    <property type="component" value="Unassembled WGS sequence"/>
</dbReference>
<sequence length="525" mass="58717">MSKRHISAQAINDVIAAFPPGQFTRGRSESDDEENLPPTLASYNQSVISVDDSDNEGGKDVDEDKDGDGKDYFKPASKKKPSFDDLTTFIAQWTAETNQQQSGRFSLTFDGWSSSQMTSYLGVTVHYIDKDWALHSNVLGFEPIDGSHNGTNQATLLYNLMCKYDIAEKVLACTSYNASVNDAIMTSLAKILFDAHLIDADNSPMQSRCYAHILGLAKGHLLNSIEKHTTPTMAEELDKGRVEKVVETSQEVEDAESLPDRDVASEPSRISDLPLLFDKIQKITAKISNSPNAKKYFRLCCIDEGIKPLAPVLYCKARWGSWHGVIKWLLKVRKGYTHFCAFADAEPTVPKINAKNSKPHIWFALTNKQWKMLDSVHSVLNYDKFAIAKRSTHTSDDRESCPQAPLTETQRRIKQLQKASLAFRGSGKLLDEFDRYISSFEEDDSLSLLAATPGQIQPDFVLQWWKRNKFAFPIISGIARDFLAIPASSVPCKHLFSYAKLADTEKRRCMSEGTFSKLQTLGAAD</sequence>
<dbReference type="SUPFAM" id="SSF53098">
    <property type="entry name" value="Ribonuclease H-like"/>
    <property type="match status" value="1"/>
</dbReference>
<keyword evidence="5" id="KW-0539">Nucleus</keyword>
<feature type="region of interest" description="Disordered" evidence="6">
    <location>
        <begin position="17"/>
        <end position="76"/>
    </location>
</feature>
<evidence type="ECO:0000256" key="5">
    <source>
        <dbReference type="ARBA" id="ARBA00023242"/>
    </source>
</evidence>
<keyword evidence="4" id="KW-0862">Zinc</keyword>
<evidence type="ECO:0000256" key="3">
    <source>
        <dbReference type="ARBA" id="ARBA00022771"/>
    </source>
</evidence>
<name>A0A1E3HEQ9_9TREE</name>
<proteinExistence type="predicted"/>
<gene>
    <name evidence="8" type="ORF">L202_07427</name>
</gene>